<protein>
    <submittedName>
        <fullName evidence="1">Uncharacterized protein</fullName>
    </submittedName>
</protein>
<name>A0ACC0VRB7_9STRA</name>
<dbReference type="EMBL" id="CM047586">
    <property type="protein sequence ID" value="KAI9908837.1"/>
    <property type="molecule type" value="Genomic_DNA"/>
</dbReference>
<sequence length="192" mass="21775">MFREISTAVAQLLHITGNNGVFHSTMWDPSFVRSTLLLDLLLEDNFNMIVNAIPMDVPKINNNTSIWHKFSRGQHYWKDLAGTYNLGQARKHQRDHEKLPGKFQRLRNASNSRALTVYATIEARSSVIEFGGPPFGNELTEDDQLLLCAVLEDLLPARDADWTAVEPEYNARRPVATLQRTTEDPIDTLGKL</sequence>
<evidence type="ECO:0000313" key="2">
    <source>
        <dbReference type="Proteomes" id="UP001163321"/>
    </source>
</evidence>
<dbReference type="Proteomes" id="UP001163321">
    <property type="component" value="Chromosome 7"/>
</dbReference>
<organism evidence="1 2">
    <name type="scientific">Peronosclerospora sorghi</name>
    <dbReference type="NCBI Taxonomy" id="230839"/>
    <lineage>
        <taxon>Eukaryota</taxon>
        <taxon>Sar</taxon>
        <taxon>Stramenopiles</taxon>
        <taxon>Oomycota</taxon>
        <taxon>Peronosporomycetes</taxon>
        <taxon>Peronosporales</taxon>
        <taxon>Peronosporaceae</taxon>
        <taxon>Peronosclerospora</taxon>
    </lineage>
</organism>
<comment type="caution">
    <text evidence="1">The sequence shown here is derived from an EMBL/GenBank/DDBJ whole genome shotgun (WGS) entry which is preliminary data.</text>
</comment>
<gene>
    <name evidence="1" type="ORF">PsorP6_014578</name>
</gene>
<accession>A0ACC0VRB7</accession>
<reference evidence="1 2" key="1">
    <citation type="journal article" date="2022" name="bioRxiv">
        <title>The genome of the oomycete Peronosclerospora sorghi, a cosmopolitan pathogen of maize and sorghum, is inflated with dispersed pseudogenes.</title>
        <authorList>
            <person name="Fletcher K."/>
            <person name="Martin F."/>
            <person name="Isakeit T."/>
            <person name="Cavanaugh K."/>
            <person name="Magill C."/>
            <person name="Michelmore R."/>
        </authorList>
    </citation>
    <scope>NUCLEOTIDE SEQUENCE [LARGE SCALE GENOMIC DNA]</scope>
    <source>
        <strain evidence="1">P6</strain>
    </source>
</reference>
<proteinExistence type="predicted"/>
<evidence type="ECO:0000313" key="1">
    <source>
        <dbReference type="EMBL" id="KAI9908837.1"/>
    </source>
</evidence>
<keyword evidence="2" id="KW-1185">Reference proteome</keyword>